<dbReference type="Gene3D" id="3.90.550.10">
    <property type="entry name" value="Spore Coat Polysaccharide Biosynthesis Protein SpsA, Chain A"/>
    <property type="match status" value="1"/>
</dbReference>
<reference evidence="1" key="1">
    <citation type="journal article" date="2023" name="Mol. Phylogenet. Evol.">
        <title>Genome-scale phylogeny and comparative genomics of the fungal order Sordariales.</title>
        <authorList>
            <person name="Hensen N."/>
            <person name="Bonometti L."/>
            <person name="Westerberg I."/>
            <person name="Brannstrom I.O."/>
            <person name="Guillou S."/>
            <person name="Cros-Aarteil S."/>
            <person name="Calhoun S."/>
            <person name="Haridas S."/>
            <person name="Kuo A."/>
            <person name="Mondo S."/>
            <person name="Pangilinan J."/>
            <person name="Riley R."/>
            <person name="LaButti K."/>
            <person name="Andreopoulos B."/>
            <person name="Lipzen A."/>
            <person name="Chen C."/>
            <person name="Yan M."/>
            <person name="Daum C."/>
            <person name="Ng V."/>
            <person name="Clum A."/>
            <person name="Steindorff A."/>
            <person name="Ohm R.A."/>
            <person name="Martin F."/>
            <person name="Silar P."/>
            <person name="Natvig D.O."/>
            <person name="Lalanne C."/>
            <person name="Gautier V."/>
            <person name="Ament-Velasquez S.L."/>
            <person name="Kruys A."/>
            <person name="Hutchinson M.I."/>
            <person name="Powell A.J."/>
            <person name="Barry K."/>
            <person name="Miller A.N."/>
            <person name="Grigoriev I.V."/>
            <person name="Debuchy R."/>
            <person name="Gladieux P."/>
            <person name="Hiltunen Thoren M."/>
            <person name="Johannesson H."/>
        </authorList>
    </citation>
    <scope>NUCLEOTIDE SEQUENCE</scope>
    <source>
        <strain evidence="1">CBS 118394</strain>
    </source>
</reference>
<dbReference type="EMBL" id="JAUEDM010000002">
    <property type="protein sequence ID" value="KAK3326004.1"/>
    <property type="molecule type" value="Genomic_DNA"/>
</dbReference>
<evidence type="ECO:0000313" key="2">
    <source>
        <dbReference type="Proteomes" id="UP001283341"/>
    </source>
</evidence>
<evidence type="ECO:0000313" key="1">
    <source>
        <dbReference type="EMBL" id="KAK3326004.1"/>
    </source>
</evidence>
<accession>A0AAE0IJA9</accession>
<proteinExistence type="predicted"/>
<reference evidence="1" key="2">
    <citation type="submission" date="2023-06" db="EMBL/GenBank/DDBJ databases">
        <authorList>
            <consortium name="Lawrence Berkeley National Laboratory"/>
            <person name="Haridas S."/>
            <person name="Hensen N."/>
            <person name="Bonometti L."/>
            <person name="Westerberg I."/>
            <person name="Brannstrom I.O."/>
            <person name="Guillou S."/>
            <person name="Cros-Aarteil S."/>
            <person name="Calhoun S."/>
            <person name="Kuo A."/>
            <person name="Mondo S."/>
            <person name="Pangilinan J."/>
            <person name="Riley R."/>
            <person name="Labutti K."/>
            <person name="Andreopoulos B."/>
            <person name="Lipzen A."/>
            <person name="Chen C."/>
            <person name="Yanf M."/>
            <person name="Daum C."/>
            <person name="Ng V."/>
            <person name="Clum A."/>
            <person name="Steindorff A."/>
            <person name="Ohm R."/>
            <person name="Martin F."/>
            <person name="Silar P."/>
            <person name="Natvig D."/>
            <person name="Lalanne C."/>
            <person name="Gautier V."/>
            <person name="Ament-Velasquez S.L."/>
            <person name="Kruys A."/>
            <person name="Hutchinson M.I."/>
            <person name="Powell A.J."/>
            <person name="Barry K."/>
            <person name="Miller A.N."/>
            <person name="Grigoriev I.V."/>
            <person name="Debuchy R."/>
            <person name="Gladieux P."/>
            <person name="Thoren M.H."/>
            <person name="Johannesson H."/>
        </authorList>
    </citation>
    <scope>NUCLEOTIDE SEQUENCE</scope>
    <source>
        <strain evidence="1">CBS 118394</strain>
    </source>
</reference>
<dbReference type="InterPro" id="IPR050587">
    <property type="entry name" value="GNT1/Glycosyltrans_8"/>
</dbReference>
<name>A0AAE0IJA9_9PEZI</name>
<gene>
    <name evidence="1" type="ORF">B0H66DRAFT_637350</name>
</gene>
<keyword evidence="2" id="KW-1185">Reference proteome</keyword>
<dbReference type="PANTHER" id="PTHR11183">
    <property type="entry name" value="GLYCOGENIN SUBFAMILY MEMBER"/>
    <property type="match status" value="1"/>
</dbReference>
<dbReference type="SUPFAM" id="SSF53448">
    <property type="entry name" value="Nucleotide-diphospho-sugar transferases"/>
    <property type="match status" value="1"/>
</dbReference>
<dbReference type="AlphaFoldDB" id="A0AAE0IJA9"/>
<dbReference type="InterPro" id="IPR029044">
    <property type="entry name" value="Nucleotide-diphossugar_trans"/>
</dbReference>
<protein>
    <submittedName>
        <fullName evidence="1">Glycosyltransferase family 8 protein</fullName>
    </submittedName>
</protein>
<dbReference type="Proteomes" id="UP001283341">
    <property type="component" value="Unassembled WGS sequence"/>
</dbReference>
<organism evidence="1 2">
    <name type="scientific">Apodospora peruviana</name>
    <dbReference type="NCBI Taxonomy" id="516989"/>
    <lineage>
        <taxon>Eukaryota</taxon>
        <taxon>Fungi</taxon>
        <taxon>Dikarya</taxon>
        <taxon>Ascomycota</taxon>
        <taxon>Pezizomycotina</taxon>
        <taxon>Sordariomycetes</taxon>
        <taxon>Sordariomycetidae</taxon>
        <taxon>Sordariales</taxon>
        <taxon>Lasiosphaeriaceae</taxon>
        <taxon>Apodospora</taxon>
    </lineage>
</organism>
<sequence>MSMDLESTALQNPLVFTQVAWASQRVKLAVISTTVFFFLLTLVHHHDGLTSVSTRWRARPGDANDEQFTPSVDYIPKDDVDWSRFAYTQYVTNSEYLCNSVMLFETLHRLGSRANRVIMYPSTMLDDQAGPAEGKGDNARLLAKARDEYKVHLVPIVVQSRPNMNDRTWAESFTKLLAWNNTEYDRVIHLDSDATVLQPMDELFLLPACAVAMPRAYWLYPKKKILASTLMVLQPSAVELARITDAISHAGAGDYDMEIVNKLYGDSALVLPHRRYGLLTSEFRRDRHDHVKYLGTDQEKWDPVAAYNEAKFVHFSDWPVPKPWRGPSGEVMKSREPKCHEVPVAGKDGTYSLEESCAERDIWYGLYEDFARRRERVCEGGIEAQKSNRKWRM</sequence>
<comment type="caution">
    <text evidence="1">The sequence shown here is derived from an EMBL/GenBank/DDBJ whole genome shotgun (WGS) entry which is preliminary data.</text>
</comment>